<feature type="region of interest" description="Disordered" evidence="1">
    <location>
        <begin position="130"/>
        <end position="165"/>
    </location>
</feature>
<name>A0AAF3JBC2_9BILA</name>
<reference evidence="4" key="1">
    <citation type="submission" date="2024-02" db="UniProtKB">
        <authorList>
            <consortium name="WormBaseParasite"/>
        </authorList>
    </citation>
    <scope>IDENTIFICATION</scope>
</reference>
<feature type="compositionally biased region" description="Low complexity" evidence="1">
    <location>
        <begin position="135"/>
        <end position="155"/>
    </location>
</feature>
<keyword evidence="2" id="KW-0732">Signal</keyword>
<evidence type="ECO:0000256" key="1">
    <source>
        <dbReference type="SAM" id="MobiDB-lite"/>
    </source>
</evidence>
<feature type="chain" id="PRO_5042168810" evidence="2">
    <location>
        <begin position="19"/>
        <end position="165"/>
    </location>
</feature>
<dbReference type="PROSITE" id="PS50092">
    <property type="entry name" value="TSP1"/>
    <property type="match status" value="1"/>
</dbReference>
<organism evidence="3 4">
    <name type="scientific">Mesorhabditis belari</name>
    <dbReference type="NCBI Taxonomy" id="2138241"/>
    <lineage>
        <taxon>Eukaryota</taxon>
        <taxon>Metazoa</taxon>
        <taxon>Ecdysozoa</taxon>
        <taxon>Nematoda</taxon>
        <taxon>Chromadorea</taxon>
        <taxon>Rhabditida</taxon>
        <taxon>Rhabditina</taxon>
        <taxon>Rhabditomorpha</taxon>
        <taxon>Rhabditoidea</taxon>
        <taxon>Rhabditidae</taxon>
        <taxon>Mesorhabditinae</taxon>
        <taxon>Mesorhabditis</taxon>
    </lineage>
</organism>
<dbReference type="Proteomes" id="UP000887575">
    <property type="component" value="Unassembled WGS sequence"/>
</dbReference>
<evidence type="ECO:0000313" key="4">
    <source>
        <dbReference type="WBParaSite" id="MBELARI_LOCUS8292"/>
    </source>
</evidence>
<dbReference type="AlphaFoldDB" id="A0AAF3JBC2"/>
<dbReference type="PANTHER" id="PTHR31936">
    <property type="entry name" value="PROTEIN CBG18744"/>
    <property type="match status" value="1"/>
</dbReference>
<evidence type="ECO:0000256" key="2">
    <source>
        <dbReference type="SAM" id="SignalP"/>
    </source>
</evidence>
<dbReference type="SUPFAM" id="SSF82895">
    <property type="entry name" value="TSP-1 type 1 repeat"/>
    <property type="match status" value="1"/>
</dbReference>
<dbReference type="InterPro" id="IPR036383">
    <property type="entry name" value="TSP1_rpt_sf"/>
</dbReference>
<sequence>MTLFFAFLLAFSATTAIAILPVCTKCPTGGIWSVWRDASRCSKTCGLHGEKTQKRNCTSAKFGCLCLGSTSRVVPCPVSLCGFGTASCASGYSKWLNKAAGKWLCGNVTRADDYKAPKCRITKFLGSTTTRKPATTQSSSTTTTTTQTTTTTPTTPTTPPVTGLP</sequence>
<dbReference type="WBParaSite" id="MBELARI_LOCUS8292">
    <property type="protein sequence ID" value="MBELARI_LOCUS8292"/>
    <property type="gene ID" value="MBELARI_LOCUS8292"/>
</dbReference>
<feature type="signal peptide" evidence="2">
    <location>
        <begin position="1"/>
        <end position="18"/>
    </location>
</feature>
<dbReference type="Gene3D" id="2.20.100.10">
    <property type="entry name" value="Thrombospondin type-1 (TSP1) repeat"/>
    <property type="match status" value="1"/>
</dbReference>
<protein>
    <submittedName>
        <fullName evidence="4">Uncharacterized protein</fullName>
    </submittedName>
</protein>
<evidence type="ECO:0000313" key="3">
    <source>
        <dbReference type="Proteomes" id="UP000887575"/>
    </source>
</evidence>
<dbReference type="InterPro" id="IPR000884">
    <property type="entry name" value="TSP1_rpt"/>
</dbReference>
<keyword evidence="3" id="KW-1185">Reference proteome</keyword>
<accession>A0AAF3JBC2</accession>
<proteinExistence type="predicted"/>
<dbReference type="PANTHER" id="PTHR31936:SF2">
    <property type="entry name" value="FLO11 DOMAIN-CONTAINING PROTEIN"/>
    <property type="match status" value="1"/>
</dbReference>